<evidence type="ECO:0000313" key="2">
    <source>
        <dbReference type="EMBL" id="KAK0667768.1"/>
    </source>
</evidence>
<gene>
    <name evidence="2" type="ORF">QBC41DRAFT_278146</name>
</gene>
<keyword evidence="3" id="KW-1185">Reference proteome</keyword>
<evidence type="ECO:0000256" key="1">
    <source>
        <dbReference type="SAM" id="SignalP"/>
    </source>
</evidence>
<reference evidence="2" key="1">
    <citation type="submission" date="2023-06" db="EMBL/GenBank/DDBJ databases">
        <title>Genome-scale phylogeny and comparative genomics of the fungal order Sordariales.</title>
        <authorList>
            <consortium name="Lawrence Berkeley National Laboratory"/>
            <person name="Hensen N."/>
            <person name="Bonometti L."/>
            <person name="Westerberg I."/>
            <person name="Brannstrom I.O."/>
            <person name="Guillou S."/>
            <person name="Cros-Aarteil S."/>
            <person name="Calhoun S."/>
            <person name="Haridas S."/>
            <person name="Kuo A."/>
            <person name="Mondo S."/>
            <person name="Pangilinan J."/>
            <person name="Riley R."/>
            <person name="Labutti K."/>
            <person name="Andreopoulos B."/>
            <person name="Lipzen A."/>
            <person name="Chen C."/>
            <person name="Yanf M."/>
            <person name="Daum C."/>
            <person name="Ng V."/>
            <person name="Clum A."/>
            <person name="Steindorff A."/>
            <person name="Ohm R."/>
            <person name="Martin F."/>
            <person name="Silar P."/>
            <person name="Natvig D."/>
            <person name="Lalanne C."/>
            <person name="Gautier V."/>
            <person name="Ament-Velasquez S.L."/>
            <person name="Kruys A."/>
            <person name="Hutchinson M.I."/>
            <person name="Powell A.J."/>
            <person name="Barry K."/>
            <person name="Miller A.N."/>
            <person name="Grigoriev I.V."/>
            <person name="Debuchy R."/>
            <person name="Gladieux P."/>
            <person name="Thoren M.H."/>
            <person name="Johannesson H."/>
        </authorList>
    </citation>
    <scope>NUCLEOTIDE SEQUENCE</scope>
    <source>
        <strain evidence="2">CBS 307.81</strain>
    </source>
</reference>
<feature type="chain" id="PRO_5041456180" evidence="1">
    <location>
        <begin position="20"/>
        <end position="224"/>
    </location>
</feature>
<proteinExistence type="predicted"/>
<protein>
    <submittedName>
        <fullName evidence="2">Uncharacterized protein</fullName>
    </submittedName>
</protein>
<dbReference type="AlphaFoldDB" id="A0AA39ZB92"/>
<accession>A0AA39ZB92</accession>
<keyword evidence="1" id="KW-0732">Signal</keyword>
<sequence>MHLPKPALLSLLALPSVLAHPALTLRSAEEAITPFDATETGIRWTGKIFVSDAEPTELYGSAEDIYNQIHTLNPDYDPDVVNPDPVEVRDVLLGKRAETRGCGVTATGSWENLQEASQFLRGLGSQCAAPAKDCRRMTCKNTSATYLCSEGNAVSERCGTLADMVSDIIRNCCGPAVTYGQKSGHVYKDRVYSVWAGYGNCNHASTTRPTQYPHGSNGGPNGSC</sequence>
<organism evidence="2 3">
    <name type="scientific">Cercophora samala</name>
    <dbReference type="NCBI Taxonomy" id="330535"/>
    <lineage>
        <taxon>Eukaryota</taxon>
        <taxon>Fungi</taxon>
        <taxon>Dikarya</taxon>
        <taxon>Ascomycota</taxon>
        <taxon>Pezizomycotina</taxon>
        <taxon>Sordariomycetes</taxon>
        <taxon>Sordariomycetidae</taxon>
        <taxon>Sordariales</taxon>
        <taxon>Lasiosphaeriaceae</taxon>
        <taxon>Cercophora</taxon>
    </lineage>
</organism>
<comment type="caution">
    <text evidence="2">The sequence shown here is derived from an EMBL/GenBank/DDBJ whole genome shotgun (WGS) entry which is preliminary data.</text>
</comment>
<name>A0AA39ZB92_9PEZI</name>
<feature type="signal peptide" evidence="1">
    <location>
        <begin position="1"/>
        <end position="19"/>
    </location>
</feature>
<dbReference type="Proteomes" id="UP001174997">
    <property type="component" value="Unassembled WGS sequence"/>
</dbReference>
<evidence type="ECO:0000313" key="3">
    <source>
        <dbReference type="Proteomes" id="UP001174997"/>
    </source>
</evidence>
<dbReference type="EMBL" id="JAULSY010000066">
    <property type="protein sequence ID" value="KAK0667768.1"/>
    <property type="molecule type" value="Genomic_DNA"/>
</dbReference>